<accession>A0ABS8XCD3</accession>
<dbReference type="Pfam" id="PF08885">
    <property type="entry name" value="GSCFA"/>
    <property type="match status" value="1"/>
</dbReference>
<dbReference type="Proteomes" id="UP001201463">
    <property type="component" value="Unassembled WGS sequence"/>
</dbReference>
<keyword evidence="3" id="KW-1185">Reference proteome</keyword>
<feature type="domain" description="GSCFA" evidence="1">
    <location>
        <begin position="41"/>
        <end position="310"/>
    </location>
</feature>
<evidence type="ECO:0000313" key="3">
    <source>
        <dbReference type="Proteomes" id="UP001201463"/>
    </source>
</evidence>
<reference evidence="2 3" key="1">
    <citation type="submission" date="2021-12" db="EMBL/GenBank/DDBJ databases">
        <title>Genome seq of p7.</title>
        <authorList>
            <person name="Seo T."/>
        </authorList>
    </citation>
    <scope>NUCLEOTIDE SEQUENCE [LARGE SCALE GENOMIC DNA]</scope>
    <source>
        <strain evidence="2 3">P7</strain>
    </source>
</reference>
<organism evidence="2 3">
    <name type="scientific">Pelomonas caseinilytica</name>
    <dbReference type="NCBI Taxonomy" id="2906763"/>
    <lineage>
        <taxon>Bacteria</taxon>
        <taxon>Pseudomonadati</taxon>
        <taxon>Pseudomonadota</taxon>
        <taxon>Betaproteobacteria</taxon>
        <taxon>Burkholderiales</taxon>
        <taxon>Sphaerotilaceae</taxon>
        <taxon>Roseateles</taxon>
    </lineage>
</organism>
<evidence type="ECO:0000313" key="2">
    <source>
        <dbReference type="EMBL" id="MCE4536476.1"/>
    </source>
</evidence>
<name>A0ABS8XCD3_9BURK</name>
<dbReference type="InterPro" id="IPR014982">
    <property type="entry name" value="GSCFA"/>
</dbReference>
<comment type="caution">
    <text evidence="2">The sequence shown here is derived from an EMBL/GenBank/DDBJ whole genome shotgun (WGS) entry which is preliminary data.</text>
</comment>
<gene>
    <name evidence="2" type="ORF">LXT12_04330</name>
</gene>
<proteinExistence type="predicted"/>
<protein>
    <submittedName>
        <fullName evidence="2">GSCFA domain-containing protein</fullName>
    </submittedName>
</protein>
<dbReference type="EMBL" id="JAJTWT010000002">
    <property type="protein sequence ID" value="MCE4536476.1"/>
    <property type="molecule type" value="Genomic_DNA"/>
</dbReference>
<dbReference type="RefSeq" id="WP_233389838.1">
    <property type="nucleotide sequence ID" value="NZ_JAJTWT010000002.1"/>
</dbReference>
<sequence length="350" mass="38323">MSHPYEQMPPQAFWRKTVSAQAWTQLDFKPSTKFKLTPAMKIATAGSCFAQHMARRLQGFGLSHWVVEQPPAGLTAERARELQYGVFSARYANVYTVRQLRQLVEFAFGLREGDPPVLAEGARLFDGLRPRIQPGGYDSLADLRADRAWHLAQVRRLFSECDVFVFTLGLTEAWVEQGSGIVFPVCPGTAAGEFDPARHAFVNFDYPEILADLEWVRAFVAGVNPGMRWIVTVSPVPLVATATGQPVLVASTYSKAVLRAVAGRFADAHDEVDYFPSFEIIASAQSFGQYLEGDLREVSPRGVDHVMRQFAASFVDAGAKPAEAAAPTAIAASAAAAAQVECEELLNDRP</sequence>
<evidence type="ECO:0000259" key="1">
    <source>
        <dbReference type="Pfam" id="PF08885"/>
    </source>
</evidence>